<feature type="transmembrane region" description="Helical" evidence="1">
    <location>
        <begin position="37"/>
        <end position="56"/>
    </location>
</feature>
<keyword evidence="1" id="KW-0472">Membrane</keyword>
<gene>
    <name evidence="2" type="ORF">SAMN02745823_03501</name>
</gene>
<organism evidence="2 3">
    <name type="scientific">Sporobacter termitidis DSM 10068</name>
    <dbReference type="NCBI Taxonomy" id="1123282"/>
    <lineage>
        <taxon>Bacteria</taxon>
        <taxon>Bacillati</taxon>
        <taxon>Bacillota</taxon>
        <taxon>Clostridia</taxon>
        <taxon>Eubacteriales</taxon>
        <taxon>Oscillospiraceae</taxon>
        <taxon>Sporobacter</taxon>
    </lineage>
</organism>
<keyword evidence="3" id="KW-1185">Reference proteome</keyword>
<feature type="transmembrane region" description="Helical" evidence="1">
    <location>
        <begin position="102"/>
        <end position="121"/>
    </location>
</feature>
<keyword evidence="1" id="KW-1133">Transmembrane helix</keyword>
<protein>
    <submittedName>
        <fullName evidence="2">Uncharacterized protein</fullName>
    </submittedName>
</protein>
<dbReference type="OrthoDB" id="1679483at2"/>
<dbReference type="NCBIfam" id="NF041644">
    <property type="entry name" value="CBO0543_fam"/>
    <property type="match status" value="1"/>
</dbReference>
<dbReference type="Proteomes" id="UP000183995">
    <property type="component" value="Unassembled WGS sequence"/>
</dbReference>
<name>A0A1M5ZBR9_9FIRM</name>
<evidence type="ECO:0000313" key="2">
    <source>
        <dbReference type="EMBL" id="SHI21628.1"/>
    </source>
</evidence>
<dbReference type="EMBL" id="FQXV01000016">
    <property type="protein sequence ID" value="SHI21628.1"/>
    <property type="molecule type" value="Genomic_DNA"/>
</dbReference>
<dbReference type="RefSeq" id="WP_073082079.1">
    <property type="nucleotide sequence ID" value="NZ_FQXV01000016.1"/>
</dbReference>
<keyword evidence="1" id="KW-0812">Transmembrane</keyword>
<dbReference type="AlphaFoldDB" id="A0A1M5ZBR9"/>
<reference evidence="2 3" key="1">
    <citation type="submission" date="2016-11" db="EMBL/GenBank/DDBJ databases">
        <authorList>
            <person name="Jaros S."/>
            <person name="Januszkiewicz K."/>
            <person name="Wedrychowicz H."/>
        </authorList>
    </citation>
    <scope>NUCLEOTIDE SEQUENCE [LARGE SCALE GENOMIC DNA]</scope>
    <source>
        <strain evidence="2 3">DSM 10068</strain>
    </source>
</reference>
<feature type="transmembrane region" description="Helical" evidence="1">
    <location>
        <begin position="65"/>
        <end position="82"/>
    </location>
</feature>
<feature type="transmembrane region" description="Helical" evidence="1">
    <location>
        <begin position="160"/>
        <end position="176"/>
    </location>
</feature>
<evidence type="ECO:0000313" key="3">
    <source>
        <dbReference type="Proteomes" id="UP000183995"/>
    </source>
</evidence>
<feature type="transmembrane region" description="Helical" evidence="1">
    <location>
        <begin position="128"/>
        <end position="148"/>
    </location>
</feature>
<dbReference type="InterPro" id="IPR048147">
    <property type="entry name" value="CBO0543-like"/>
</dbReference>
<accession>A0A1M5ZBR9</accession>
<evidence type="ECO:0000256" key="1">
    <source>
        <dbReference type="SAM" id="Phobius"/>
    </source>
</evidence>
<proteinExistence type="predicted"/>
<sequence length="189" mass="22431">MKFDQELLGKIDEIIDQYIKAHDDLEKVWREKIVFTWHWWLDVALAVLPWVLWLIVRDRKRTHSLLYAGLFTMLVAALLDVAGVSQGGWNYNTLLLPYFPEYVPWDLTVMPVTAMLFYQFLSRVNPWLKGVVFGLMAAYVVEPVFIWLGMYEPGGWEHHYSLPIYFAIYMAGHWLYTRSLRECEKRHTN</sequence>